<evidence type="ECO:0000256" key="2">
    <source>
        <dbReference type="ARBA" id="ARBA00001947"/>
    </source>
</evidence>
<reference evidence="18" key="1">
    <citation type="submission" date="2021-06" db="EMBL/GenBank/DDBJ databases">
        <title>Complete genome sequence of Nocardioides sp. G188.</title>
        <authorList>
            <person name="Im W.-T."/>
        </authorList>
    </citation>
    <scope>NUCLEOTIDE SEQUENCE</scope>
    <source>
        <strain evidence="18">G188</strain>
    </source>
</reference>
<evidence type="ECO:0000256" key="10">
    <source>
        <dbReference type="ARBA" id="ARBA00022833"/>
    </source>
</evidence>
<dbReference type="GO" id="GO:0008033">
    <property type="term" value="P:tRNA processing"/>
    <property type="evidence" value="ECO:0007669"/>
    <property type="project" value="UniProtKB-KW"/>
</dbReference>
<feature type="compositionally biased region" description="Basic residues" evidence="16">
    <location>
        <begin position="234"/>
        <end position="244"/>
    </location>
</feature>
<dbReference type="PANTHER" id="PTHR30001">
    <property type="entry name" value="RIBONUCLEASE"/>
    <property type="match status" value="1"/>
</dbReference>
<keyword evidence="9" id="KW-0378">Hydrolase</keyword>
<evidence type="ECO:0000313" key="18">
    <source>
        <dbReference type="EMBL" id="QWZ06573.1"/>
    </source>
</evidence>
<dbReference type="EMBL" id="CP077062">
    <property type="protein sequence ID" value="QWZ06573.1"/>
    <property type="molecule type" value="Genomic_DNA"/>
</dbReference>
<evidence type="ECO:0000256" key="14">
    <source>
        <dbReference type="ARBA" id="ARBA00066879"/>
    </source>
</evidence>
<evidence type="ECO:0000256" key="16">
    <source>
        <dbReference type="SAM" id="MobiDB-lite"/>
    </source>
</evidence>
<feature type="region of interest" description="Disordered" evidence="16">
    <location>
        <begin position="867"/>
        <end position="1094"/>
    </location>
</feature>
<feature type="domain" description="S1 motif" evidence="17">
    <location>
        <begin position="501"/>
        <end position="578"/>
    </location>
</feature>
<evidence type="ECO:0000256" key="4">
    <source>
        <dbReference type="ARBA" id="ARBA00005522"/>
    </source>
</evidence>
<dbReference type="GO" id="GO:0006364">
    <property type="term" value="P:rRNA processing"/>
    <property type="evidence" value="ECO:0007669"/>
    <property type="project" value="TreeGrafter"/>
</dbReference>
<feature type="compositionally biased region" description="Low complexity" evidence="16">
    <location>
        <begin position="42"/>
        <end position="76"/>
    </location>
</feature>
<feature type="compositionally biased region" description="Low complexity" evidence="16">
    <location>
        <begin position="186"/>
        <end position="218"/>
    </location>
</feature>
<dbReference type="GO" id="GO:0008995">
    <property type="term" value="F:ribonuclease E activity"/>
    <property type="evidence" value="ECO:0007669"/>
    <property type="project" value="UniProtKB-EC"/>
</dbReference>
<feature type="compositionally biased region" description="Low complexity" evidence="16">
    <location>
        <begin position="901"/>
        <end position="910"/>
    </location>
</feature>
<feature type="compositionally biased region" description="Gly residues" evidence="16">
    <location>
        <begin position="351"/>
        <end position="366"/>
    </location>
</feature>
<dbReference type="InterPro" id="IPR003029">
    <property type="entry name" value="S1_domain"/>
</dbReference>
<evidence type="ECO:0000256" key="7">
    <source>
        <dbReference type="ARBA" id="ARBA00022694"/>
    </source>
</evidence>
<evidence type="ECO:0000256" key="3">
    <source>
        <dbReference type="ARBA" id="ARBA00004496"/>
    </source>
</evidence>
<gene>
    <name evidence="18" type="ORF">KRR39_13445</name>
</gene>
<keyword evidence="6" id="KW-0507">mRNA processing</keyword>
<keyword evidence="8" id="KW-0479">Metal-binding</keyword>
<evidence type="ECO:0000313" key="19">
    <source>
        <dbReference type="Proteomes" id="UP000683575"/>
    </source>
</evidence>
<dbReference type="GO" id="GO:0046872">
    <property type="term" value="F:metal ion binding"/>
    <property type="evidence" value="ECO:0007669"/>
    <property type="project" value="UniProtKB-KW"/>
</dbReference>
<comment type="cofactor">
    <cofactor evidence="2">
        <name>Zn(2+)</name>
        <dbReference type="ChEBI" id="CHEBI:29105"/>
    </cofactor>
</comment>
<evidence type="ECO:0000256" key="13">
    <source>
        <dbReference type="ARBA" id="ARBA00050524"/>
    </source>
</evidence>
<evidence type="ECO:0000256" key="11">
    <source>
        <dbReference type="ARBA" id="ARBA00022842"/>
    </source>
</evidence>
<keyword evidence="5" id="KW-0963">Cytoplasm</keyword>
<sequence>MLDDNDSTTPATEAGPGDPTESPAAPAKPVAKKVTRKRAVKKTVTTKAAEAPADAQLALPDAQPAATAAEVAPAETIGTGEATEADGAPVRKTARKAAAKRAPAAKKTAAKRAPAKRAASRKTAVADPAAPVDEPLEEPTDEVAEETTDAPAAEAPAADAPATATALLFQTPDPVTTTTRRRRRATSAPAADEAAAGTLEQTSAEATEATGTTGTTAEVEADAADEQTAPVVKKVTRSRSRSRATRPAGTEDAPTEQQDAGTGPEARSDRDADQTTDENDDRADTGTDEDTDDTDDEQGGNRRRRRRGGRRRRRGGSGGGNGADDSEDSETSDDETSDDDTESGEQNDTGSGRGRGSGQRGGGQNNRGGSEAAKDDDQGEGNGTRRRRRRRRAGEEGDGGPDDPEKTVTRVRKPRNAEDEITSLHGSTRLEAKKQRRREGREAGRRRAPIVSEAEFLARREAVDRVMVIRQRKDLTQIAVLEDKVLVEHYVARESQTSLIGNVYLGRVQNVLPSMEAAFVDIGKGRNAVLYAGEVNWDALGAGNGPRKIEQVLKSGQPILVQVTKDPIGHKGARLTSQVSLPGRFLVYVPDGTTSGISRKLPDTERSRLKALLKEIVPDSAGVIVRTAAEGASEDELTRDVERLTARWADIESKVEKGNAPALLYGEPDLTLKVVRDLFTEDFAKLVVSGDEAWDMVDSYVEHVAPDLAERLERYSGDDVFADYRIEEQIAKGLDRKVWLPSGGSLIIDRTEAMTVVDVNTGKFTGSGGNLEETVTKNNLEAAEEMVRQLRLRDIGGIIVIDFIDMVLESNRDLVLRRLVECLGRDRTRHQVAEVTSLGLVQMTRKRIGTGLVESFSENCDHCQGRGVVIQHEPVEPSKQQDDEPRRGRRGRRGGGEDGPDTGNGNASHGANGGNGGGATKSSPSPKDIAAMARHEPRPTEEVVPETVPEPVPAPVVEDSAPADAPADAPVTDSTATSSPVPAEAVDAHALTATPVTPEPIVESTPEPEPEPEKAPEPAPEPAAEPVVPAGPRLVTSSRRRVARRPAGPPAGIAAGTETGSETTDSTSPDGAEGADGSDGAVHVPVKSRRSRKR</sequence>
<dbReference type="GO" id="GO:0003723">
    <property type="term" value="F:RNA binding"/>
    <property type="evidence" value="ECO:0007669"/>
    <property type="project" value="UniProtKB-KW"/>
</dbReference>
<dbReference type="PROSITE" id="PS50126">
    <property type="entry name" value="S1"/>
    <property type="match status" value="1"/>
</dbReference>
<protein>
    <recommendedName>
        <fullName evidence="15">Ribonuclease E</fullName>
        <ecNumber evidence="14">3.1.26.12</ecNumber>
    </recommendedName>
</protein>
<proteinExistence type="inferred from homology"/>
<feature type="compositionally biased region" description="Basic and acidic residues" evidence="16">
    <location>
        <begin position="428"/>
        <end position="445"/>
    </location>
</feature>
<dbReference type="RefSeq" id="WP_216937586.1">
    <property type="nucleotide sequence ID" value="NZ_CP077062.1"/>
</dbReference>
<dbReference type="Proteomes" id="UP000683575">
    <property type="component" value="Chromosome"/>
</dbReference>
<keyword evidence="19" id="KW-1185">Reference proteome</keyword>
<evidence type="ECO:0000256" key="8">
    <source>
        <dbReference type="ARBA" id="ARBA00022723"/>
    </source>
</evidence>
<evidence type="ECO:0000256" key="15">
    <source>
        <dbReference type="ARBA" id="ARBA00072999"/>
    </source>
</evidence>
<name>A0A975SWE1_9ACTN</name>
<keyword evidence="11" id="KW-0460">Magnesium</keyword>
<feature type="compositionally biased region" description="Basic and acidic residues" evidence="16">
    <location>
        <begin position="873"/>
        <end position="886"/>
    </location>
</feature>
<evidence type="ECO:0000259" key="17">
    <source>
        <dbReference type="PROSITE" id="PS50126"/>
    </source>
</evidence>
<dbReference type="FunFam" id="2.40.50.140:FF:000066">
    <property type="entry name" value="Ribonuclease E"/>
    <property type="match status" value="1"/>
</dbReference>
<organism evidence="18 19">
    <name type="scientific">Nocardioides panacis</name>
    <dbReference type="NCBI Taxonomy" id="2849501"/>
    <lineage>
        <taxon>Bacteria</taxon>
        <taxon>Bacillati</taxon>
        <taxon>Actinomycetota</taxon>
        <taxon>Actinomycetes</taxon>
        <taxon>Propionibacteriales</taxon>
        <taxon>Nocardioidaceae</taxon>
        <taxon>Nocardioides</taxon>
    </lineage>
</organism>
<evidence type="ECO:0000256" key="9">
    <source>
        <dbReference type="ARBA" id="ARBA00022801"/>
    </source>
</evidence>
<feature type="compositionally biased region" description="Basic residues" evidence="16">
    <location>
        <begin position="301"/>
        <end position="315"/>
    </location>
</feature>
<dbReference type="KEGG" id="nps:KRR39_13445"/>
<feature type="compositionally biased region" description="Basic residues" evidence="16">
    <location>
        <begin position="108"/>
        <end position="120"/>
    </location>
</feature>
<dbReference type="Pfam" id="PF10150">
    <property type="entry name" value="RNase_E_G"/>
    <property type="match status" value="1"/>
</dbReference>
<feature type="compositionally biased region" description="Low complexity" evidence="16">
    <location>
        <begin position="149"/>
        <end position="168"/>
    </location>
</feature>
<dbReference type="InterPro" id="IPR004659">
    <property type="entry name" value="RNase_E/G"/>
</dbReference>
<feature type="compositionally biased region" description="Basic residues" evidence="16">
    <location>
        <begin position="30"/>
        <end position="41"/>
    </location>
</feature>
<dbReference type="GO" id="GO:0005737">
    <property type="term" value="C:cytoplasm"/>
    <property type="evidence" value="ECO:0007669"/>
    <property type="project" value="UniProtKB-SubCell"/>
</dbReference>
<evidence type="ECO:0000256" key="6">
    <source>
        <dbReference type="ARBA" id="ARBA00022664"/>
    </source>
</evidence>
<feature type="compositionally biased region" description="Acidic residues" evidence="16">
    <location>
        <begin position="274"/>
        <end position="298"/>
    </location>
</feature>
<dbReference type="AlphaFoldDB" id="A0A975SWE1"/>
<evidence type="ECO:0000256" key="5">
    <source>
        <dbReference type="ARBA" id="ARBA00022490"/>
    </source>
</evidence>
<keyword evidence="7" id="KW-0819">tRNA processing</keyword>
<dbReference type="NCBIfam" id="TIGR00757">
    <property type="entry name" value="RNaseEG"/>
    <property type="match status" value="1"/>
</dbReference>
<feature type="compositionally biased region" description="Low complexity" evidence="16">
    <location>
        <begin position="994"/>
        <end position="1005"/>
    </location>
</feature>
<dbReference type="CDD" id="cd04453">
    <property type="entry name" value="S1_RNase_E"/>
    <property type="match status" value="1"/>
</dbReference>
<evidence type="ECO:0000256" key="12">
    <source>
        <dbReference type="ARBA" id="ARBA00022884"/>
    </source>
</evidence>
<accession>A0A975SWE1</accession>
<dbReference type="GO" id="GO:0006397">
    <property type="term" value="P:mRNA processing"/>
    <property type="evidence" value="ECO:0007669"/>
    <property type="project" value="UniProtKB-KW"/>
</dbReference>
<evidence type="ECO:0000256" key="1">
    <source>
        <dbReference type="ARBA" id="ARBA00001946"/>
    </source>
</evidence>
<keyword evidence="12" id="KW-0694">RNA-binding</keyword>
<feature type="compositionally biased region" description="Acidic residues" evidence="16">
    <location>
        <begin position="324"/>
        <end position="345"/>
    </location>
</feature>
<dbReference type="InterPro" id="IPR019307">
    <property type="entry name" value="RNA-bd_AU-1/RNase_E/G"/>
</dbReference>
<feature type="compositionally biased region" description="Low complexity" evidence="16">
    <location>
        <begin position="955"/>
        <end position="983"/>
    </location>
</feature>
<dbReference type="EC" id="3.1.26.12" evidence="14"/>
<comment type="similarity">
    <text evidence="4">Belongs to the RNase E/G family.</text>
</comment>
<feature type="compositionally biased region" description="Acidic residues" evidence="16">
    <location>
        <begin position="134"/>
        <end position="148"/>
    </location>
</feature>
<dbReference type="PANTHER" id="PTHR30001:SF0">
    <property type="entry name" value="RIBONUCLEASE G"/>
    <property type="match status" value="1"/>
</dbReference>
<dbReference type="SMART" id="SM00316">
    <property type="entry name" value="S1"/>
    <property type="match status" value="1"/>
</dbReference>
<keyword evidence="10" id="KW-0862">Zinc</keyword>
<feature type="region of interest" description="Disordered" evidence="16">
    <location>
        <begin position="1"/>
        <end position="446"/>
    </location>
</feature>
<feature type="compositionally biased region" description="Low complexity" evidence="16">
    <location>
        <begin position="1050"/>
        <end position="1072"/>
    </location>
</feature>
<comment type="catalytic activity">
    <reaction evidence="13">
        <text>Endonucleolytic cleavage of single-stranded RNA in A- and U-rich regions.</text>
        <dbReference type="EC" id="3.1.26.12"/>
    </reaction>
</comment>
<feature type="compositionally biased region" description="Low complexity" evidence="16">
    <location>
        <begin position="121"/>
        <end position="133"/>
    </location>
</feature>
<comment type="subcellular location">
    <subcellularLocation>
        <location evidence="3">Cytoplasm</location>
    </subcellularLocation>
</comment>
<comment type="cofactor">
    <cofactor evidence="1">
        <name>Mg(2+)</name>
        <dbReference type="ChEBI" id="CHEBI:18420"/>
    </cofactor>
</comment>